<accession>A0A0D0UBS6</accession>
<name>A0A0D0UBS6_CRYGA</name>
<reference evidence="1" key="1">
    <citation type="submission" date="2015-01" db="EMBL/GenBank/DDBJ databases">
        <title>The Genome Sequence of Cryptococcus gattii CA1280.</title>
        <authorList>
            <consortium name="The Broad Institute Genomics Platform"/>
            <person name="Cuomo C."/>
            <person name="Litvintseva A."/>
            <person name="Chen Y."/>
            <person name="Heitman J."/>
            <person name="Sun S."/>
            <person name="Springer D."/>
            <person name="Dromer F."/>
            <person name="Young S."/>
            <person name="Zeng Q."/>
            <person name="Gargeya S."/>
            <person name="Abouelleil A."/>
            <person name="Alvarado L."/>
            <person name="Chapman S.B."/>
            <person name="Gainer-Dewar J."/>
            <person name="Goldberg J."/>
            <person name="Griggs A."/>
            <person name="Gujja S."/>
            <person name="Hansen M."/>
            <person name="Howarth C."/>
            <person name="Imamovic A."/>
            <person name="Larimer J."/>
            <person name="Murphy C."/>
            <person name="Naylor J."/>
            <person name="Pearson M."/>
            <person name="Priest M."/>
            <person name="Roberts A."/>
            <person name="Saif S."/>
            <person name="Shea T."/>
            <person name="Sykes S."/>
            <person name="Wortman J."/>
            <person name="Nusbaum C."/>
            <person name="Birren B."/>
        </authorList>
    </citation>
    <scope>NUCLEOTIDE SEQUENCE [LARGE SCALE GENOMIC DNA]</scope>
    <source>
        <strain evidence="1">CA1280</strain>
    </source>
</reference>
<gene>
    <name evidence="1" type="ORF">I312_05067</name>
</gene>
<dbReference type="HOGENOM" id="CLU_199203_0_0_1"/>
<sequence>MNSHHCSAAMEDYYLSLNFIRKKEDDAVMRLTGIEKHCSRASVTARWLEKTTEDGGME</sequence>
<proteinExistence type="predicted"/>
<organism evidence="1">
    <name type="scientific">Cryptococcus bacillisporus CA1280</name>
    <dbReference type="NCBI Taxonomy" id="1296109"/>
    <lineage>
        <taxon>Eukaryota</taxon>
        <taxon>Fungi</taxon>
        <taxon>Dikarya</taxon>
        <taxon>Basidiomycota</taxon>
        <taxon>Agaricomycotina</taxon>
        <taxon>Tremellomycetes</taxon>
        <taxon>Tremellales</taxon>
        <taxon>Cryptococcaceae</taxon>
        <taxon>Cryptococcus</taxon>
        <taxon>Cryptococcus gattii species complex</taxon>
    </lineage>
</organism>
<protein>
    <submittedName>
        <fullName evidence="1">Uncharacterized protein</fullName>
    </submittedName>
</protein>
<dbReference type="AlphaFoldDB" id="A0A0D0UBS6"/>
<dbReference type="OrthoDB" id="10315319at2759"/>
<dbReference type="EMBL" id="KN847987">
    <property type="protein sequence ID" value="KIR45708.1"/>
    <property type="molecule type" value="Genomic_DNA"/>
</dbReference>
<evidence type="ECO:0000313" key="1">
    <source>
        <dbReference type="EMBL" id="KIR45708.1"/>
    </source>
</evidence>